<dbReference type="RefSeq" id="WP_330500835.1">
    <property type="nucleotide sequence ID" value="NZ_JAZDWZ010000006.1"/>
</dbReference>
<keyword evidence="8" id="KW-1185">Reference proteome</keyword>
<dbReference type="EMBL" id="JAZDWZ010000006">
    <property type="protein sequence ID" value="MEE3928423.1"/>
    <property type="molecule type" value="Genomic_DNA"/>
</dbReference>
<evidence type="ECO:0000259" key="6">
    <source>
        <dbReference type="SMART" id="SM00363"/>
    </source>
</evidence>
<organism evidence="7 8">
    <name type="scientific">Mycoplasmopsis ciconiae</name>
    <dbReference type="NCBI Taxonomy" id="561067"/>
    <lineage>
        <taxon>Bacteria</taxon>
        <taxon>Bacillati</taxon>
        <taxon>Mycoplasmatota</taxon>
        <taxon>Mycoplasmoidales</taxon>
        <taxon>Metamycoplasmataceae</taxon>
        <taxon>Mycoplasmopsis</taxon>
    </lineage>
</organism>
<comment type="similarity">
    <text evidence="2 5">Belongs to the pseudouridine synthase RluA family.</text>
</comment>
<comment type="function">
    <text evidence="5">Responsible for synthesis of pseudouridine from uracil.</text>
</comment>
<dbReference type="Gene3D" id="3.30.2350.10">
    <property type="entry name" value="Pseudouridine synthase"/>
    <property type="match status" value="1"/>
</dbReference>
<dbReference type="PROSITE" id="PS01129">
    <property type="entry name" value="PSI_RLU"/>
    <property type="match status" value="1"/>
</dbReference>
<dbReference type="InterPro" id="IPR020103">
    <property type="entry name" value="PsdUridine_synth_cat_dom_sf"/>
</dbReference>
<dbReference type="Pfam" id="PF00849">
    <property type="entry name" value="PseudoU_synth_2"/>
    <property type="match status" value="1"/>
</dbReference>
<dbReference type="Proteomes" id="UP001344817">
    <property type="component" value="Unassembled WGS sequence"/>
</dbReference>
<accession>A0ABU7MML6</accession>
<dbReference type="InterPro" id="IPR006145">
    <property type="entry name" value="PsdUridine_synth_RsuA/RluA"/>
</dbReference>
<keyword evidence="4" id="KW-0694">RNA-binding</keyword>
<evidence type="ECO:0000256" key="5">
    <source>
        <dbReference type="RuleBase" id="RU362028"/>
    </source>
</evidence>
<keyword evidence="3 5" id="KW-0413">Isomerase</keyword>
<dbReference type="InterPro" id="IPR006225">
    <property type="entry name" value="PsdUridine_synth_RluC/D"/>
</dbReference>
<proteinExistence type="inferred from homology"/>
<evidence type="ECO:0000313" key="7">
    <source>
        <dbReference type="EMBL" id="MEE3928423.1"/>
    </source>
</evidence>
<dbReference type="InterPro" id="IPR002942">
    <property type="entry name" value="S4_RNA-bd"/>
</dbReference>
<name>A0ABU7MML6_9BACT</name>
<sequence length="305" mass="35536">MIKLKVNYQERIDKYISNQTEISRNDIKQLIEEKAVKVDGVTVNKPKFIVRENQEIEIEKLIDKIVEIKPQNIDLDIVFEDEYLIVINKPSNMVVHPAPGHYENTLVNALMYHFKNNLSNENGLLRPGIVHRIDKDTSGLLLIAKTNEVHQKLADFFKTHEIHRSYLAIVDNILSAKKIKIDLPIGRDVKNRQSMTVTHSNSKHAITHVEMLKSFYYQHQPKTLVKCTLETGRTHQIRVHLSYIKNPVFGDPIYNKEIDLFGQRLHAYKLEFTHPITNQQMKFLAKPPAEFNIADFDFETFLKNE</sequence>
<protein>
    <recommendedName>
        <fullName evidence="5">Pseudouridine synthase</fullName>
        <ecNumber evidence="5">5.4.99.-</ecNumber>
    </recommendedName>
</protein>
<evidence type="ECO:0000313" key="8">
    <source>
        <dbReference type="Proteomes" id="UP001344817"/>
    </source>
</evidence>
<dbReference type="PROSITE" id="PS50889">
    <property type="entry name" value="S4"/>
    <property type="match status" value="1"/>
</dbReference>
<dbReference type="NCBIfam" id="TIGR00005">
    <property type="entry name" value="rluA_subfam"/>
    <property type="match status" value="1"/>
</dbReference>
<dbReference type="InterPro" id="IPR050188">
    <property type="entry name" value="RluA_PseudoU_synthase"/>
</dbReference>
<comment type="caution">
    <text evidence="7">The sequence shown here is derived from an EMBL/GenBank/DDBJ whole genome shotgun (WGS) entry which is preliminary data.</text>
</comment>
<gene>
    <name evidence="7" type="ORF">V2E24_02425</name>
</gene>
<dbReference type="CDD" id="cd00165">
    <property type="entry name" value="S4"/>
    <property type="match status" value="1"/>
</dbReference>
<feature type="domain" description="RNA-binding S4" evidence="6">
    <location>
        <begin position="10"/>
        <end position="74"/>
    </location>
</feature>
<evidence type="ECO:0000256" key="4">
    <source>
        <dbReference type="PROSITE-ProRule" id="PRU00182"/>
    </source>
</evidence>
<dbReference type="SMART" id="SM00363">
    <property type="entry name" value="S4"/>
    <property type="match status" value="1"/>
</dbReference>
<dbReference type="EC" id="5.4.99.-" evidence="5"/>
<evidence type="ECO:0000256" key="3">
    <source>
        <dbReference type="ARBA" id="ARBA00023235"/>
    </source>
</evidence>
<dbReference type="PANTHER" id="PTHR21600">
    <property type="entry name" value="MITOCHONDRIAL RNA PSEUDOURIDINE SYNTHASE"/>
    <property type="match status" value="1"/>
</dbReference>
<dbReference type="PANTHER" id="PTHR21600:SF44">
    <property type="entry name" value="RIBOSOMAL LARGE SUBUNIT PSEUDOURIDINE SYNTHASE D"/>
    <property type="match status" value="1"/>
</dbReference>
<dbReference type="InterPro" id="IPR006224">
    <property type="entry name" value="PsdUridine_synth_RluA-like_CS"/>
</dbReference>
<dbReference type="GO" id="GO:0016853">
    <property type="term" value="F:isomerase activity"/>
    <property type="evidence" value="ECO:0007669"/>
    <property type="project" value="UniProtKB-KW"/>
</dbReference>
<evidence type="ECO:0000256" key="2">
    <source>
        <dbReference type="ARBA" id="ARBA00010876"/>
    </source>
</evidence>
<dbReference type="Gene3D" id="3.10.290.10">
    <property type="entry name" value="RNA-binding S4 domain"/>
    <property type="match status" value="1"/>
</dbReference>
<dbReference type="Pfam" id="PF01479">
    <property type="entry name" value="S4"/>
    <property type="match status" value="1"/>
</dbReference>
<evidence type="ECO:0000256" key="1">
    <source>
        <dbReference type="ARBA" id="ARBA00000073"/>
    </source>
</evidence>
<dbReference type="InterPro" id="IPR036986">
    <property type="entry name" value="S4_RNA-bd_sf"/>
</dbReference>
<dbReference type="CDD" id="cd02869">
    <property type="entry name" value="PseudoU_synth_RluA_like"/>
    <property type="match status" value="1"/>
</dbReference>
<dbReference type="SUPFAM" id="SSF55120">
    <property type="entry name" value="Pseudouridine synthase"/>
    <property type="match status" value="1"/>
</dbReference>
<reference evidence="7" key="1">
    <citation type="submission" date="2024-01" db="EMBL/GenBank/DDBJ databases">
        <title>Genome sequence of Mycoplasma ciconiae type strain DSM 25251.</title>
        <authorList>
            <person name="Spergser J."/>
        </authorList>
    </citation>
    <scope>NUCLEOTIDE SEQUENCE [LARGE SCALE GENOMIC DNA]</scope>
    <source>
        <strain evidence="7">DSM 25251</strain>
    </source>
</reference>
<comment type="catalytic activity">
    <reaction evidence="1 5">
        <text>a uridine in RNA = a pseudouridine in RNA</text>
        <dbReference type="Rhea" id="RHEA:48348"/>
        <dbReference type="Rhea" id="RHEA-COMP:12068"/>
        <dbReference type="Rhea" id="RHEA-COMP:12069"/>
        <dbReference type="ChEBI" id="CHEBI:65314"/>
        <dbReference type="ChEBI" id="CHEBI:65315"/>
    </reaction>
</comment>
<dbReference type="SUPFAM" id="SSF55174">
    <property type="entry name" value="Alpha-L RNA-binding motif"/>
    <property type="match status" value="1"/>
</dbReference>